<organism evidence="6 7">
    <name type="scientific">Lwoffella lincolnii</name>
    <dbReference type="NCBI Taxonomy" id="90241"/>
    <lineage>
        <taxon>Bacteria</taxon>
        <taxon>Pseudomonadati</taxon>
        <taxon>Pseudomonadota</taxon>
        <taxon>Gammaproteobacteria</taxon>
        <taxon>Moraxellales</taxon>
        <taxon>Moraxellaceae</taxon>
        <taxon>Lwoffella</taxon>
    </lineage>
</organism>
<comment type="similarity">
    <text evidence="2">Belongs to the threonine aldolase family.</text>
</comment>
<name>A0A1T0CIQ8_9GAMM</name>
<evidence type="ECO:0000313" key="6">
    <source>
        <dbReference type="EMBL" id="OOS22031.1"/>
    </source>
</evidence>
<dbReference type="PANTHER" id="PTHR48097:SF5">
    <property type="entry name" value="LOW SPECIFICITY L-THREONINE ALDOLASE"/>
    <property type="match status" value="1"/>
</dbReference>
<dbReference type="Gene3D" id="3.90.1150.10">
    <property type="entry name" value="Aspartate Aminotransferase, domain 1"/>
    <property type="match status" value="1"/>
</dbReference>
<evidence type="ECO:0000259" key="5">
    <source>
        <dbReference type="Pfam" id="PF01212"/>
    </source>
</evidence>
<feature type="domain" description="Aromatic amino acid beta-eliminating lyase/threonine aldolase" evidence="5">
    <location>
        <begin position="18"/>
        <end position="294"/>
    </location>
</feature>
<dbReference type="InterPro" id="IPR015422">
    <property type="entry name" value="PyrdxlP-dep_Trfase_small"/>
</dbReference>
<dbReference type="GO" id="GO:0006520">
    <property type="term" value="P:amino acid metabolic process"/>
    <property type="evidence" value="ECO:0007669"/>
    <property type="project" value="InterPro"/>
</dbReference>
<keyword evidence="7" id="KW-1185">Reference proteome</keyword>
<dbReference type="AlphaFoldDB" id="A0A1T0CIQ8"/>
<evidence type="ECO:0000256" key="3">
    <source>
        <dbReference type="ARBA" id="ARBA00011881"/>
    </source>
</evidence>
<comment type="subunit">
    <text evidence="3">Homotetramer.</text>
</comment>
<gene>
    <name evidence="6" type="ORF">B0682_04110</name>
</gene>
<evidence type="ECO:0000256" key="2">
    <source>
        <dbReference type="ARBA" id="ARBA00006966"/>
    </source>
</evidence>
<dbReference type="STRING" id="90241.B0682_04110"/>
<evidence type="ECO:0000256" key="1">
    <source>
        <dbReference type="ARBA" id="ARBA00001933"/>
    </source>
</evidence>
<evidence type="ECO:0000256" key="4">
    <source>
        <dbReference type="ARBA" id="ARBA00022898"/>
    </source>
</evidence>
<comment type="cofactor">
    <cofactor evidence="1">
        <name>pyridoxal 5'-phosphate</name>
        <dbReference type="ChEBI" id="CHEBI:597326"/>
    </cofactor>
</comment>
<proteinExistence type="inferred from homology"/>
<dbReference type="InterPro" id="IPR015424">
    <property type="entry name" value="PyrdxlP-dep_Trfase"/>
</dbReference>
<dbReference type="Proteomes" id="UP000191094">
    <property type="component" value="Unassembled WGS sequence"/>
</dbReference>
<comment type="caution">
    <text evidence="6">The sequence shown here is derived from an EMBL/GenBank/DDBJ whole genome shotgun (WGS) entry which is preliminary data.</text>
</comment>
<accession>A0A1T0CIQ8</accession>
<reference evidence="6 7" key="1">
    <citation type="submission" date="2017-02" db="EMBL/GenBank/DDBJ databases">
        <title>Draft genome sequence of Moraxella lincolnii CCUG 9405T type strain.</title>
        <authorList>
            <person name="Salva-Serra F."/>
            <person name="Engstrom-Jakobsson H."/>
            <person name="Thorell K."/>
            <person name="Jaen-Luchoro D."/>
            <person name="Gonzales-Siles L."/>
            <person name="Karlsson R."/>
            <person name="Yazdan S."/>
            <person name="Boulund F."/>
            <person name="Johnning A."/>
            <person name="Engstrand L."/>
            <person name="Kristiansson E."/>
            <person name="Moore E."/>
        </authorList>
    </citation>
    <scope>NUCLEOTIDE SEQUENCE [LARGE SCALE GENOMIC DNA]</scope>
    <source>
        <strain evidence="6 7">CCUG 9405</strain>
    </source>
</reference>
<sequence length="343" mass="37767">MQKYSFVNDYGEGGHPDILSLMTATNLEQHSGYGTDAYSNTVRQMIEQTIGKTLSVHFASAGTQTNLVCLAAMLQPIEGVICANSGHIAVNEAGAIEATGHKVITADSTDGKLTVAAIEKVLKRHTLSPHVVKPKVVYISNSTELGTVYTRQELAKLYQFCQDKGMYLFMDGARLGAALASTHQDMTLADIARHTDMFWLGGTKMGALFGEVIIIPNHEFAQNFTLYQKQHGALLAKSRILAQQFMVLLKDDLYLDLCRHANQMATQIGNAFVTNGFELQAPVQSNQVFVILNDAMINKLSQHVHFYVWNELDNGQKVARFVTSWATKADKVAKLLALINDTN</sequence>
<dbReference type="SUPFAM" id="SSF53383">
    <property type="entry name" value="PLP-dependent transferases"/>
    <property type="match status" value="1"/>
</dbReference>
<dbReference type="InterPro" id="IPR015421">
    <property type="entry name" value="PyrdxlP-dep_Trfase_major"/>
</dbReference>
<dbReference type="EMBL" id="MUYT01000004">
    <property type="protein sequence ID" value="OOS22031.1"/>
    <property type="molecule type" value="Genomic_DNA"/>
</dbReference>
<evidence type="ECO:0000313" key="7">
    <source>
        <dbReference type="Proteomes" id="UP000191094"/>
    </source>
</evidence>
<dbReference type="InterPro" id="IPR001597">
    <property type="entry name" value="ArAA_b-elim_lyase/Thr_aldolase"/>
</dbReference>
<protein>
    <submittedName>
        <fullName evidence="6">Threonine aldolase</fullName>
    </submittedName>
</protein>
<dbReference type="Pfam" id="PF01212">
    <property type="entry name" value="Beta_elim_lyase"/>
    <property type="match status" value="1"/>
</dbReference>
<dbReference type="PANTHER" id="PTHR48097">
    <property type="entry name" value="L-THREONINE ALDOLASE-RELATED"/>
    <property type="match status" value="1"/>
</dbReference>
<dbReference type="GO" id="GO:0016829">
    <property type="term" value="F:lyase activity"/>
    <property type="evidence" value="ECO:0007669"/>
    <property type="project" value="InterPro"/>
</dbReference>
<keyword evidence="4" id="KW-0663">Pyridoxal phosphate</keyword>
<dbReference type="Gene3D" id="3.40.640.10">
    <property type="entry name" value="Type I PLP-dependent aspartate aminotransferase-like (Major domain)"/>
    <property type="match status" value="1"/>
</dbReference>
<dbReference type="OrthoDB" id="9774495at2"/>